<dbReference type="EMBL" id="MEZK01000016">
    <property type="protein sequence ID" value="OGD62802.1"/>
    <property type="molecule type" value="Genomic_DNA"/>
</dbReference>
<organism evidence="1 2">
    <name type="scientific">Candidatus Beckwithbacteria bacterium RBG_13_42_9</name>
    <dbReference type="NCBI Taxonomy" id="1797457"/>
    <lineage>
        <taxon>Bacteria</taxon>
        <taxon>Candidatus Beckwithiibacteriota</taxon>
    </lineage>
</organism>
<reference evidence="1 2" key="1">
    <citation type="journal article" date="2016" name="Nat. Commun.">
        <title>Thousands of microbial genomes shed light on interconnected biogeochemical processes in an aquifer system.</title>
        <authorList>
            <person name="Anantharaman K."/>
            <person name="Brown C.T."/>
            <person name="Hug L.A."/>
            <person name="Sharon I."/>
            <person name="Castelle C.J."/>
            <person name="Probst A.J."/>
            <person name="Thomas B.C."/>
            <person name="Singh A."/>
            <person name="Wilkins M.J."/>
            <person name="Karaoz U."/>
            <person name="Brodie E.L."/>
            <person name="Williams K.H."/>
            <person name="Hubbard S.S."/>
            <person name="Banfield J.F."/>
        </authorList>
    </citation>
    <scope>NUCLEOTIDE SEQUENCE [LARGE SCALE GENOMIC DNA]</scope>
</reference>
<comment type="caution">
    <text evidence="1">The sequence shown here is derived from an EMBL/GenBank/DDBJ whole genome shotgun (WGS) entry which is preliminary data.</text>
</comment>
<sequence length="387" mass="41817">MNITGVHRGRREDGYLVEFERPVNVIDPGGLAAHFASVTPIVEIPGRHGCEVSVDWGNAFDPLPGTKIEPQAFAAWLLDGQGSTRGEVSGLISALTGEEKGKQGKPLVSVKKGCVRLEIYAGCNCLQAVNISNLGSGPALDVDQRLSYQTSFYVLTQPFLADSLPRLEALFDGGRPIIYEADDCMAALTTLGSTAAIFNQRIGLDKLSGRVIDLGIATAQGLVMAITQANLLSLPTVMRTGIVEFGLSEGLGPDQDHKDYIMTTEADHRKEGLFGCGDVGDAAKRLPATFNHQAPWNTDRVDDYWDRDTVTTTHMHLLNKPGGSVVFAYTMGGWMVKAFRDCALNGLSPDQNLIVAQASRKGKGEEFYVAINHLLEPLDRWKASLTG</sequence>
<gene>
    <name evidence="1" type="ORF">A2160_05535</name>
</gene>
<name>A0A1F5E5Y7_9BACT</name>
<evidence type="ECO:0000313" key="1">
    <source>
        <dbReference type="EMBL" id="OGD62802.1"/>
    </source>
</evidence>
<accession>A0A1F5E5Y7</accession>
<evidence type="ECO:0000313" key="2">
    <source>
        <dbReference type="Proteomes" id="UP000177006"/>
    </source>
</evidence>
<proteinExistence type="predicted"/>
<dbReference type="Proteomes" id="UP000177006">
    <property type="component" value="Unassembled WGS sequence"/>
</dbReference>
<dbReference type="AlphaFoldDB" id="A0A1F5E5Y7"/>
<dbReference type="STRING" id="1797457.A2160_05535"/>
<protein>
    <submittedName>
        <fullName evidence="1">Uncharacterized protein</fullName>
    </submittedName>
</protein>